<gene>
    <name evidence="1" type="ORF">CC205_16885</name>
</gene>
<dbReference type="Proteomes" id="UP000216306">
    <property type="component" value="Unassembled WGS sequence"/>
</dbReference>
<comment type="caution">
    <text evidence="1">The sequence shown here is derived from an EMBL/GenBank/DDBJ whole genome shotgun (WGS) entry which is preliminary data.</text>
</comment>
<name>A0AB73RJD7_PSESS</name>
<sequence>MLISMLLLGVFEHLKQCLWHFYATKTYIRLSCPTHTLYPFPPHPHPANKARYPPIAHIKE</sequence>
<proteinExistence type="predicted"/>
<dbReference type="EMBL" id="NIAY01000075">
    <property type="protein sequence ID" value="PAB31119.1"/>
    <property type="molecule type" value="Genomic_DNA"/>
</dbReference>
<evidence type="ECO:0000313" key="1">
    <source>
        <dbReference type="EMBL" id="PAB31119.1"/>
    </source>
</evidence>
<protein>
    <submittedName>
        <fullName evidence="1">Uncharacterized protein</fullName>
    </submittedName>
</protein>
<dbReference type="AlphaFoldDB" id="A0AB73RJD7"/>
<evidence type="ECO:0000313" key="2">
    <source>
        <dbReference type="Proteomes" id="UP000216306"/>
    </source>
</evidence>
<accession>A0AB73RJD7</accession>
<organism evidence="1 2">
    <name type="scientific">Pseudomonas savastanoi pv. nerii</name>
    <dbReference type="NCBI Taxonomy" id="360921"/>
    <lineage>
        <taxon>Bacteria</taxon>
        <taxon>Pseudomonadati</taxon>
        <taxon>Pseudomonadota</taxon>
        <taxon>Gammaproteobacteria</taxon>
        <taxon>Pseudomonadales</taxon>
        <taxon>Pseudomonadaceae</taxon>
        <taxon>Pseudomonas</taxon>
    </lineage>
</organism>
<reference evidence="1 2" key="1">
    <citation type="submission" date="2017-05" db="EMBL/GenBank/DDBJ databases">
        <title>Comparative genomic of Pseudomonas savastanoi pathovars.</title>
        <authorList>
            <person name="Pintado A."/>
            <person name="Moreno-Perez A."/>
            <person name="Caballo-Ponce E."/>
            <person name="Murillo J."/>
            <person name="Bardaji L."/>
            <person name="Cerboneschi M."/>
            <person name="Rodriguez-Palenzuela P."/>
            <person name="Ramos C."/>
            <person name="Tegli S."/>
        </authorList>
    </citation>
    <scope>NUCLEOTIDE SEQUENCE [LARGE SCALE GENOMIC DNA]</scope>
    <source>
        <strain evidence="1 2">ESC 23</strain>
    </source>
</reference>